<dbReference type="InterPro" id="IPR036390">
    <property type="entry name" value="WH_DNA-bd_sf"/>
</dbReference>
<dbReference type="InterPro" id="IPR036388">
    <property type="entry name" value="WH-like_DNA-bd_sf"/>
</dbReference>
<dbReference type="Pfam" id="PF09339">
    <property type="entry name" value="HTH_IclR"/>
    <property type="match status" value="1"/>
</dbReference>
<dbReference type="RefSeq" id="WP_061481227.1">
    <property type="nucleotide sequence ID" value="NZ_ANBO01000010.1"/>
</dbReference>
<keyword evidence="4" id="KW-0804">Transcription</keyword>
<dbReference type="InterPro" id="IPR005471">
    <property type="entry name" value="Tscrpt_reg_IclR_N"/>
</dbReference>
<dbReference type="PROSITE" id="PS51078">
    <property type="entry name" value="ICLR_ED"/>
    <property type="match status" value="1"/>
</dbReference>
<evidence type="ECO:0000313" key="10">
    <source>
        <dbReference type="Proteomes" id="UP000325690"/>
    </source>
</evidence>
<evidence type="ECO:0000256" key="2">
    <source>
        <dbReference type="ARBA" id="ARBA00023015"/>
    </source>
</evidence>
<dbReference type="FunFam" id="1.10.10.10:FF:000056">
    <property type="entry name" value="IclR family transcriptional regulator"/>
    <property type="match status" value="1"/>
</dbReference>
<dbReference type="InterPro" id="IPR050707">
    <property type="entry name" value="HTH_MetabolicPath_Reg"/>
</dbReference>
<dbReference type="PANTHER" id="PTHR30136">
    <property type="entry name" value="HELIX-TURN-HELIX TRANSCRIPTIONAL REGULATOR, ICLR FAMILY"/>
    <property type="match status" value="1"/>
</dbReference>
<keyword evidence="3" id="KW-0238">DNA-binding</keyword>
<dbReference type="AlphaFoldDB" id="A0A5N5V4F2"/>
<evidence type="ECO:0000256" key="1">
    <source>
        <dbReference type="ARBA" id="ARBA00022798"/>
    </source>
</evidence>
<feature type="domain" description="IclR-ED" evidence="8">
    <location>
        <begin position="74"/>
        <end position="232"/>
    </location>
</feature>
<evidence type="ECO:0000256" key="3">
    <source>
        <dbReference type="ARBA" id="ARBA00023125"/>
    </source>
</evidence>
<evidence type="ECO:0000256" key="6">
    <source>
        <dbReference type="ARBA" id="ARBA00070406"/>
    </source>
</evidence>
<evidence type="ECO:0000313" key="9">
    <source>
        <dbReference type="EMBL" id="KAB7755927.1"/>
    </source>
</evidence>
<protein>
    <recommendedName>
        <fullName evidence="6">Glycerol operon regulatory protein</fullName>
    </recommendedName>
</protein>
<name>A0A5N5V4F2_MYCPH</name>
<reference evidence="9 10" key="1">
    <citation type="submission" date="2012-10" db="EMBL/GenBank/DDBJ databases">
        <title>The draft sequence of the Mycobacterium pheli genome.</title>
        <authorList>
            <person name="Pettersson B.M.F."/>
            <person name="Das S."/>
            <person name="Dasgupta S."/>
            <person name="Bhattacharya A."/>
            <person name="Kirsebom L.A."/>
        </authorList>
    </citation>
    <scope>NUCLEOTIDE SEQUENCE [LARGE SCALE GENOMIC DNA]</scope>
    <source>
        <strain evidence="9 10">CCUG 21000</strain>
    </source>
</reference>
<evidence type="ECO:0000256" key="4">
    <source>
        <dbReference type="ARBA" id="ARBA00023163"/>
    </source>
</evidence>
<dbReference type="GO" id="GO:0045892">
    <property type="term" value="P:negative regulation of DNA-templated transcription"/>
    <property type="evidence" value="ECO:0007669"/>
    <property type="project" value="TreeGrafter"/>
</dbReference>
<dbReference type="Gene3D" id="1.10.10.10">
    <property type="entry name" value="Winged helix-like DNA-binding domain superfamily/Winged helix DNA-binding domain"/>
    <property type="match status" value="1"/>
</dbReference>
<feature type="domain" description="HTH iclR-type" evidence="7">
    <location>
        <begin position="11"/>
        <end position="73"/>
    </location>
</feature>
<dbReference type="Gene3D" id="3.30.450.40">
    <property type="match status" value="2"/>
</dbReference>
<dbReference type="EMBL" id="ANBP01000015">
    <property type="protein sequence ID" value="KAB7755927.1"/>
    <property type="molecule type" value="Genomic_DNA"/>
</dbReference>
<evidence type="ECO:0000256" key="5">
    <source>
        <dbReference type="ARBA" id="ARBA00058938"/>
    </source>
</evidence>
<accession>A0A5N5V4F2</accession>
<dbReference type="PANTHER" id="PTHR30136:SF24">
    <property type="entry name" value="HTH-TYPE TRANSCRIPTIONAL REPRESSOR ALLR"/>
    <property type="match status" value="1"/>
</dbReference>
<dbReference type="SMART" id="SM00346">
    <property type="entry name" value="HTH_ICLR"/>
    <property type="match status" value="1"/>
</dbReference>
<dbReference type="SUPFAM" id="SSF46785">
    <property type="entry name" value="Winged helix' DNA-binding domain"/>
    <property type="match status" value="1"/>
</dbReference>
<dbReference type="InterPro" id="IPR014757">
    <property type="entry name" value="Tscrpt_reg_IclR_C"/>
</dbReference>
<dbReference type="Proteomes" id="UP000325690">
    <property type="component" value="Unassembled WGS sequence"/>
</dbReference>
<proteinExistence type="predicted"/>
<dbReference type="GeneID" id="74304208"/>
<dbReference type="GO" id="GO:0003700">
    <property type="term" value="F:DNA-binding transcription factor activity"/>
    <property type="evidence" value="ECO:0007669"/>
    <property type="project" value="TreeGrafter"/>
</dbReference>
<evidence type="ECO:0000259" key="8">
    <source>
        <dbReference type="PROSITE" id="PS51078"/>
    </source>
</evidence>
<sequence length="237" mass="25440">MVTVHGERAGPQAVQRAVAILQTFSEAEPELSLTSIAARTGLPISTTYRLAQALQHAGLLERADDGQRYRIGLGVVALAAPAIRRINVERVAPQLQSLAHDIEITASFAVPAADEILTVLSARPQRRFCTNQLPGPRQPLADSAMGMAVLAYTRPTGDPALQLVRKRGYADGAGPQGDHVRAIAVPVIGPDGTPRGSVGVQALRRRLTDRLVADILPTIRRHAYRIGQVHELDLISD</sequence>
<keyword evidence="1" id="KW-0319">Glycerol metabolism</keyword>
<gene>
    <name evidence="9" type="ORF">MPHL21000_12860</name>
</gene>
<comment type="caution">
    <text evidence="9">The sequence shown here is derived from an EMBL/GenBank/DDBJ whole genome shotgun (WGS) entry which is preliminary data.</text>
</comment>
<keyword evidence="2" id="KW-0805">Transcription regulation</keyword>
<comment type="function">
    <text evidence="5">May be an activator protein for the gylABX operon.</text>
</comment>
<keyword evidence="10" id="KW-1185">Reference proteome</keyword>
<evidence type="ECO:0000259" key="7">
    <source>
        <dbReference type="PROSITE" id="PS51077"/>
    </source>
</evidence>
<organism evidence="9 10">
    <name type="scientific">Mycolicibacterium phlei DSM 43239 = CCUG 21000</name>
    <dbReference type="NCBI Taxonomy" id="1226750"/>
    <lineage>
        <taxon>Bacteria</taxon>
        <taxon>Bacillati</taxon>
        <taxon>Actinomycetota</taxon>
        <taxon>Actinomycetes</taxon>
        <taxon>Mycobacteriales</taxon>
        <taxon>Mycobacteriaceae</taxon>
        <taxon>Mycolicibacterium</taxon>
    </lineage>
</organism>
<dbReference type="SUPFAM" id="SSF55781">
    <property type="entry name" value="GAF domain-like"/>
    <property type="match status" value="1"/>
</dbReference>
<dbReference type="GO" id="GO:0003677">
    <property type="term" value="F:DNA binding"/>
    <property type="evidence" value="ECO:0007669"/>
    <property type="project" value="UniProtKB-KW"/>
</dbReference>
<dbReference type="PROSITE" id="PS51077">
    <property type="entry name" value="HTH_ICLR"/>
    <property type="match status" value="1"/>
</dbReference>
<dbReference type="GO" id="GO:0006071">
    <property type="term" value="P:glycerol metabolic process"/>
    <property type="evidence" value="ECO:0007669"/>
    <property type="project" value="UniProtKB-KW"/>
</dbReference>
<dbReference type="InterPro" id="IPR029016">
    <property type="entry name" value="GAF-like_dom_sf"/>
</dbReference>